<protein>
    <submittedName>
        <fullName evidence="1">Uncharacterized protein</fullName>
    </submittedName>
</protein>
<accession>A0A8S9L1X7</accession>
<name>A0A8S9L1X7_BRACR</name>
<dbReference type="EMBL" id="QGKY02000094">
    <property type="protein sequence ID" value="KAF2601324.1"/>
    <property type="molecule type" value="Genomic_DNA"/>
</dbReference>
<organism evidence="1">
    <name type="scientific">Brassica cretica</name>
    <name type="common">Mustard</name>
    <dbReference type="NCBI Taxonomy" id="69181"/>
    <lineage>
        <taxon>Eukaryota</taxon>
        <taxon>Viridiplantae</taxon>
        <taxon>Streptophyta</taxon>
        <taxon>Embryophyta</taxon>
        <taxon>Tracheophyta</taxon>
        <taxon>Spermatophyta</taxon>
        <taxon>Magnoliopsida</taxon>
        <taxon>eudicotyledons</taxon>
        <taxon>Gunneridae</taxon>
        <taxon>Pentapetalae</taxon>
        <taxon>rosids</taxon>
        <taxon>malvids</taxon>
        <taxon>Brassicales</taxon>
        <taxon>Brassicaceae</taxon>
        <taxon>Brassiceae</taxon>
        <taxon>Brassica</taxon>
    </lineage>
</organism>
<reference evidence="1" key="1">
    <citation type="submission" date="2019-12" db="EMBL/GenBank/DDBJ databases">
        <title>Genome sequencing and annotation of Brassica cretica.</title>
        <authorList>
            <person name="Studholme D.J."/>
            <person name="Sarris P.F."/>
        </authorList>
    </citation>
    <scope>NUCLEOTIDE SEQUENCE</scope>
    <source>
        <strain evidence="1">PFS-102/07</strain>
        <tissue evidence="1">Leaf</tissue>
    </source>
</reference>
<evidence type="ECO:0000313" key="1">
    <source>
        <dbReference type="EMBL" id="KAF2601324.1"/>
    </source>
</evidence>
<gene>
    <name evidence="1" type="ORF">F2Q70_00024534</name>
</gene>
<comment type="caution">
    <text evidence="1">The sequence shown here is derived from an EMBL/GenBank/DDBJ whole genome shotgun (WGS) entry which is preliminary data.</text>
</comment>
<dbReference type="AlphaFoldDB" id="A0A8S9L1X7"/>
<proteinExistence type="predicted"/>
<sequence length="228" mass="24642">MLSRSHLFPISIFATVVSESHSKIETLNRNFADLTRKIETLNRKTEEEGTRTVELVEPATDVLERRGAGDVVDDEGSDGAAVVGGGDGAEAFLAGGIPNLSFDFFVVDEHALGLELDADGGFGVGVELVAGVAGEEISIIVMSSKANVKLVISRSYCNGFGPIDACVWIIILYGGYMSDVFESDQGYLITSLKDFTCEILSMHRRFLQPFLPVLRLDRARAALVAMMC</sequence>